<name>A0A1G8VTV2_ACTMZ</name>
<sequence length="98" mass="10767">MVATIPVSSINHRIDRQGAWIISLYRRTGVSVESYVEMARGVAVRCEVDRLNEQASLAFGSSESFVLSLDRDALEQLVSLGSRAIVELDVEGEPLTVM</sequence>
<dbReference type="Proteomes" id="UP000199213">
    <property type="component" value="Unassembled WGS sequence"/>
</dbReference>
<protein>
    <submittedName>
        <fullName evidence="1">Uncharacterized protein</fullName>
    </submittedName>
</protein>
<reference evidence="2" key="1">
    <citation type="submission" date="2016-10" db="EMBL/GenBank/DDBJ databases">
        <authorList>
            <person name="Varghese N."/>
            <person name="Submissions S."/>
        </authorList>
    </citation>
    <scope>NUCLEOTIDE SEQUENCE [LARGE SCALE GENOMIC DNA]</scope>
    <source>
        <strain evidence="2">DSM 45460</strain>
    </source>
</reference>
<keyword evidence="2" id="KW-1185">Reference proteome</keyword>
<organism evidence="1 2">
    <name type="scientific">Actinopolyspora mzabensis</name>
    <dbReference type="NCBI Taxonomy" id="995066"/>
    <lineage>
        <taxon>Bacteria</taxon>
        <taxon>Bacillati</taxon>
        <taxon>Actinomycetota</taxon>
        <taxon>Actinomycetes</taxon>
        <taxon>Actinopolysporales</taxon>
        <taxon>Actinopolysporaceae</taxon>
        <taxon>Actinopolyspora</taxon>
    </lineage>
</organism>
<accession>A0A1G8VTV2</accession>
<dbReference type="AlphaFoldDB" id="A0A1G8VTV2"/>
<dbReference type="EMBL" id="FNFM01000001">
    <property type="protein sequence ID" value="SDJ68640.1"/>
    <property type="molecule type" value="Genomic_DNA"/>
</dbReference>
<evidence type="ECO:0000313" key="2">
    <source>
        <dbReference type="Proteomes" id="UP000199213"/>
    </source>
</evidence>
<evidence type="ECO:0000313" key="1">
    <source>
        <dbReference type="EMBL" id="SDJ68640.1"/>
    </source>
</evidence>
<proteinExistence type="predicted"/>
<gene>
    <name evidence="1" type="ORF">SAMN04487820_101277</name>
</gene>